<gene>
    <name evidence="2" type="ORF">Dda_4673</name>
</gene>
<dbReference type="Proteomes" id="UP001221413">
    <property type="component" value="Unassembled WGS sequence"/>
</dbReference>
<organism evidence="2 3">
    <name type="scientific">Drechslerella dactyloides</name>
    <name type="common">Nematode-trapping fungus</name>
    <name type="synonym">Arthrobotrys dactyloides</name>
    <dbReference type="NCBI Taxonomy" id="74499"/>
    <lineage>
        <taxon>Eukaryota</taxon>
        <taxon>Fungi</taxon>
        <taxon>Dikarya</taxon>
        <taxon>Ascomycota</taxon>
        <taxon>Pezizomycotina</taxon>
        <taxon>Orbiliomycetes</taxon>
        <taxon>Orbiliales</taxon>
        <taxon>Orbiliaceae</taxon>
        <taxon>Drechslerella</taxon>
    </lineage>
</organism>
<name>A0AAD6IY48_DREDA</name>
<evidence type="ECO:0000313" key="3">
    <source>
        <dbReference type="Proteomes" id="UP001221413"/>
    </source>
</evidence>
<proteinExistence type="predicted"/>
<evidence type="ECO:0000313" key="2">
    <source>
        <dbReference type="EMBL" id="KAJ6260447.1"/>
    </source>
</evidence>
<feature type="region of interest" description="Disordered" evidence="1">
    <location>
        <begin position="1"/>
        <end position="27"/>
    </location>
</feature>
<feature type="region of interest" description="Disordered" evidence="1">
    <location>
        <begin position="182"/>
        <end position="206"/>
    </location>
</feature>
<protein>
    <submittedName>
        <fullName evidence="2">Uncharacterized protein</fullName>
    </submittedName>
</protein>
<sequence>MSFNRGDRNTSAPTASSSPGGGLGASRFASATQRNPFYRGPMDPRHRDPTAVVLETSTGSLAADPVARTFKSWHHIEDAGSKIIFHLDEINCLVNGVVRPKDGSIQSSEATVVQATAHLSISLDKVMLFDQGLELDNTDKGTVLQEGSAMRLTMEGNGQKGRAPALGIDILKAENVTPENIKPENVKPIGPVTPIRQPPTTSVPEKKRVEEPLRQTLFKNSQPTSGLPMLGQRSSQAQIISPATVAAVQELKEIKLPTRCVLITGLPHGFKVSKILELIKPTRNTLVIEIQLTKSNSTLFHFFTPEGAKDFITQFPNGNIEFEYVDPELGPMDYSPKAQLWGDFVAIKGTEMINQVRDHGATRYLKICGRNPTTIKEATSGGVWSLDKYREYLGATLYDGIVRRDNNGQEIAELEFLSIHACLFAHAKLRAMDGFGGAKFECLPDPFVKPK</sequence>
<dbReference type="EMBL" id="JAQGDS010000005">
    <property type="protein sequence ID" value="KAJ6260447.1"/>
    <property type="molecule type" value="Genomic_DNA"/>
</dbReference>
<keyword evidence="3" id="KW-1185">Reference proteome</keyword>
<reference evidence="2" key="1">
    <citation type="submission" date="2023-01" db="EMBL/GenBank/DDBJ databases">
        <title>The chitinases involved in constricting ring structure development in the nematode-trapping fungus Drechslerella dactyloides.</title>
        <authorList>
            <person name="Wang R."/>
            <person name="Zhang L."/>
            <person name="Tang P."/>
            <person name="Li S."/>
            <person name="Liang L."/>
        </authorList>
    </citation>
    <scope>NUCLEOTIDE SEQUENCE</scope>
    <source>
        <strain evidence="2">YMF1.00031</strain>
    </source>
</reference>
<accession>A0AAD6IY48</accession>
<comment type="caution">
    <text evidence="2">The sequence shown here is derived from an EMBL/GenBank/DDBJ whole genome shotgun (WGS) entry which is preliminary data.</text>
</comment>
<dbReference type="AlphaFoldDB" id="A0AAD6IY48"/>
<evidence type="ECO:0000256" key="1">
    <source>
        <dbReference type="SAM" id="MobiDB-lite"/>
    </source>
</evidence>